<gene>
    <name evidence="1" type="ORF">V144x_29370</name>
</gene>
<dbReference type="SUPFAM" id="SSF52047">
    <property type="entry name" value="RNI-like"/>
    <property type="match status" value="1"/>
</dbReference>
<sequence>MLKFVINGVELRPPILVCLALVYLTITGCGKAQDPNSRPVTEYVLQSGGKVIRVSSDLPIDSTAKIPEEDFSIREIDLTNAKIKNIDMKKLSDLPNLESLNLHGTRLNDKGLALITNLPNLKSLELAYTRVSDEEVSKLTRFPKLKKIFLYGTAVKPQTIEDLKSNLRGSVVYK</sequence>
<protein>
    <submittedName>
        <fullName evidence="1">Leucine Rich repeats (2 copies)</fullName>
    </submittedName>
</protein>
<proteinExistence type="predicted"/>
<evidence type="ECO:0000313" key="1">
    <source>
        <dbReference type="EMBL" id="QDT97462.1"/>
    </source>
</evidence>
<dbReference type="PANTHER" id="PTHR12904">
    <property type="match status" value="1"/>
</dbReference>
<dbReference type="InterPro" id="IPR001611">
    <property type="entry name" value="Leu-rich_rpt"/>
</dbReference>
<dbReference type="KEGG" id="gaw:V144x_29370"/>
<dbReference type="Gene3D" id="3.80.10.10">
    <property type="entry name" value="Ribonuclease Inhibitor"/>
    <property type="match status" value="1"/>
</dbReference>
<dbReference type="PANTHER" id="PTHR12904:SF23">
    <property type="entry name" value="PROTEIN ZER-1 HOMOLOG"/>
    <property type="match status" value="1"/>
</dbReference>
<accession>A0A517VWV0</accession>
<dbReference type="Proteomes" id="UP000318704">
    <property type="component" value="Chromosome"/>
</dbReference>
<evidence type="ECO:0000313" key="2">
    <source>
        <dbReference type="Proteomes" id="UP000318704"/>
    </source>
</evidence>
<dbReference type="AlphaFoldDB" id="A0A517VWV0"/>
<organism evidence="1 2">
    <name type="scientific">Gimesia aquarii</name>
    <dbReference type="NCBI Taxonomy" id="2527964"/>
    <lineage>
        <taxon>Bacteria</taxon>
        <taxon>Pseudomonadati</taxon>
        <taxon>Planctomycetota</taxon>
        <taxon>Planctomycetia</taxon>
        <taxon>Planctomycetales</taxon>
        <taxon>Planctomycetaceae</taxon>
        <taxon>Gimesia</taxon>
    </lineage>
</organism>
<dbReference type="PROSITE" id="PS51257">
    <property type="entry name" value="PROKAR_LIPOPROTEIN"/>
    <property type="match status" value="1"/>
</dbReference>
<dbReference type="Pfam" id="PF13855">
    <property type="entry name" value="LRR_8"/>
    <property type="match status" value="1"/>
</dbReference>
<dbReference type="RefSeq" id="WP_144985809.1">
    <property type="nucleotide sequence ID" value="NZ_CP037920.1"/>
</dbReference>
<reference evidence="1 2" key="1">
    <citation type="submission" date="2019-03" db="EMBL/GenBank/DDBJ databases">
        <title>Deep-cultivation of Planctomycetes and their phenomic and genomic characterization uncovers novel biology.</title>
        <authorList>
            <person name="Wiegand S."/>
            <person name="Jogler M."/>
            <person name="Boedeker C."/>
            <person name="Pinto D."/>
            <person name="Vollmers J."/>
            <person name="Rivas-Marin E."/>
            <person name="Kohn T."/>
            <person name="Peeters S.H."/>
            <person name="Heuer A."/>
            <person name="Rast P."/>
            <person name="Oberbeckmann S."/>
            <person name="Bunk B."/>
            <person name="Jeske O."/>
            <person name="Meyerdierks A."/>
            <person name="Storesund J.E."/>
            <person name="Kallscheuer N."/>
            <person name="Luecker S."/>
            <person name="Lage O.M."/>
            <person name="Pohl T."/>
            <person name="Merkel B.J."/>
            <person name="Hornburger P."/>
            <person name="Mueller R.-W."/>
            <person name="Bruemmer F."/>
            <person name="Labrenz M."/>
            <person name="Spormann A.M."/>
            <person name="Op den Camp H."/>
            <person name="Overmann J."/>
            <person name="Amann R."/>
            <person name="Jetten M.S.M."/>
            <person name="Mascher T."/>
            <person name="Medema M.H."/>
            <person name="Devos D.P."/>
            <person name="Kaster A.-K."/>
            <person name="Ovreas L."/>
            <person name="Rohde M."/>
            <person name="Galperin M.Y."/>
            <person name="Jogler C."/>
        </authorList>
    </citation>
    <scope>NUCLEOTIDE SEQUENCE [LARGE SCALE GENOMIC DNA]</scope>
    <source>
        <strain evidence="1 2">V144</strain>
    </source>
</reference>
<dbReference type="InterPro" id="IPR032675">
    <property type="entry name" value="LRR_dom_sf"/>
</dbReference>
<dbReference type="InterPro" id="IPR051341">
    <property type="entry name" value="Zyg-11_UBL_adapter"/>
</dbReference>
<dbReference type="EMBL" id="CP037920">
    <property type="protein sequence ID" value="QDT97462.1"/>
    <property type="molecule type" value="Genomic_DNA"/>
</dbReference>
<name>A0A517VWV0_9PLAN</name>